<dbReference type="Pfam" id="PF00534">
    <property type="entry name" value="Glycos_transf_1"/>
    <property type="match status" value="1"/>
</dbReference>
<evidence type="ECO:0000259" key="2">
    <source>
        <dbReference type="Pfam" id="PF00534"/>
    </source>
</evidence>
<dbReference type="RefSeq" id="WP_182987126.1">
    <property type="nucleotide sequence ID" value="NZ_JABEQD010000011.1"/>
</dbReference>
<feature type="domain" description="Glycosyl transferase family 1" evidence="2">
    <location>
        <begin position="213"/>
        <end position="373"/>
    </location>
</feature>
<reference evidence="3 4" key="1">
    <citation type="submission" date="2020-04" db="EMBL/GenBank/DDBJ databases">
        <title>Description of novel Gluconacetobacter.</title>
        <authorList>
            <person name="Sombolestani A."/>
        </authorList>
    </citation>
    <scope>NUCLEOTIDE SEQUENCE [LARGE SCALE GENOMIC DNA]</scope>
    <source>
        <strain evidence="3 4">LMG 27801</strain>
    </source>
</reference>
<dbReference type="PANTHER" id="PTHR46401">
    <property type="entry name" value="GLYCOSYLTRANSFERASE WBBK-RELATED"/>
    <property type="match status" value="1"/>
</dbReference>
<accession>A0A7W4P0F7</accession>
<gene>
    <name evidence="3" type="ORF">HLH36_14960</name>
</gene>
<name>A0A7W4P0F7_9PROT</name>
<dbReference type="SUPFAM" id="SSF53756">
    <property type="entry name" value="UDP-Glycosyltransferase/glycogen phosphorylase"/>
    <property type="match status" value="1"/>
</dbReference>
<keyword evidence="4" id="KW-1185">Reference proteome</keyword>
<sequence>MKIYYFIHIVGRDQGNSGIPRVSRNLGAALDMASGITLVPVRWDEASSAIVHVESVFLDTMRLYGGPNLKSGGIAGQPVHLDKKPGHWLLIPEVPQLGSHDNLYPPVQFPLITGYARQYGMRTGAIFHDAMPLTHFGEENSGQPNGLGFLIYVLGLGECDILLPVSRASSEALTGLFGRYGILPTFDRTVKPILLPEEVIGEQSLAYLKTSSREHQNSIEFCMWGTIFPHKNFVSGMEAFNILCQRRPDLDLRLHHVGSVSGESMDAVRRLVRQSRGRIILHGFVSDAELSMIARRSRASIFVSLAEGYGLPLSESLWLGLPCITSAFAPMTEIAAGGGALLVDPTDTESIARGIEKIATDSVLYERLKNELRARNFRTWKQYSYEVLQEIRAVDVTARERVHVLNYIPLRSTSASMQLEVLGFDLSDMSIPEAYDAVSVPLVADGVLKYERDEHFAVSHPVICFGPYVTVGAGRYVIVFDGILKGKCLICITSDEGRNIYLEKIIDTLETKLEFVTDKIMSKMEIVFTKTPELESLSLDAIWVTRYSLS</sequence>
<comment type="caution">
    <text evidence="3">The sequence shown here is derived from an EMBL/GenBank/DDBJ whole genome shotgun (WGS) entry which is preliminary data.</text>
</comment>
<dbReference type="EMBL" id="JABEQD010000011">
    <property type="protein sequence ID" value="MBB2169635.1"/>
    <property type="molecule type" value="Genomic_DNA"/>
</dbReference>
<dbReference type="InterPro" id="IPR001296">
    <property type="entry name" value="Glyco_trans_1"/>
</dbReference>
<keyword evidence="1 3" id="KW-0808">Transferase</keyword>
<dbReference type="GO" id="GO:0016757">
    <property type="term" value="F:glycosyltransferase activity"/>
    <property type="evidence" value="ECO:0007669"/>
    <property type="project" value="InterPro"/>
</dbReference>
<evidence type="ECO:0000313" key="3">
    <source>
        <dbReference type="EMBL" id="MBB2169635.1"/>
    </source>
</evidence>
<evidence type="ECO:0000256" key="1">
    <source>
        <dbReference type="ARBA" id="ARBA00022679"/>
    </source>
</evidence>
<organism evidence="3 4">
    <name type="scientific">Gluconacetobacter aggeris</name>
    <dbReference type="NCBI Taxonomy" id="1286186"/>
    <lineage>
        <taxon>Bacteria</taxon>
        <taxon>Pseudomonadati</taxon>
        <taxon>Pseudomonadota</taxon>
        <taxon>Alphaproteobacteria</taxon>
        <taxon>Acetobacterales</taxon>
        <taxon>Acetobacteraceae</taxon>
        <taxon>Gluconacetobacter</taxon>
    </lineage>
</organism>
<dbReference type="Gene3D" id="3.40.50.2000">
    <property type="entry name" value="Glycogen Phosphorylase B"/>
    <property type="match status" value="1"/>
</dbReference>
<dbReference type="PANTHER" id="PTHR46401:SF2">
    <property type="entry name" value="GLYCOSYLTRANSFERASE WBBK-RELATED"/>
    <property type="match status" value="1"/>
</dbReference>
<dbReference type="Proteomes" id="UP000559860">
    <property type="component" value="Unassembled WGS sequence"/>
</dbReference>
<dbReference type="AlphaFoldDB" id="A0A7W4P0F7"/>
<evidence type="ECO:0000313" key="4">
    <source>
        <dbReference type="Proteomes" id="UP000559860"/>
    </source>
</evidence>
<protein>
    <submittedName>
        <fullName evidence="3">Glycosyltransferase</fullName>
    </submittedName>
</protein>
<proteinExistence type="predicted"/>